<dbReference type="InterPro" id="IPR049258">
    <property type="entry name" value="ODAD1_CC"/>
</dbReference>
<evidence type="ECO:0000313" key="5">
    <source>
        <dbReference type="EMBL" id="KAK2168254.1"/>
    </source>
</evidence>
<dbReference type="GO" id="GO:0036158">
    <property type="term" value="P:outer dynein arm assembly"/>
    <property type="evidence" value="ECO:0007669"/>
    <property type="project" value="InterPro"/>
</dbReference>
<dbReference type="Proteomes" id="UP001209878">
    <property type="component" value="Unassembled WGS sequence"/>
</dbReference>
<evidence type="ECO:0000313" key="6">
    <source>
        <dbReference type="Proteomes" id="UP001209878"/>
    </source>
</evidence>
<feature type="compositionally biased region" description="Basic residues" evidence="3">
    <location>
        <begin position="535"/>
        <end position="547"/>
    </location>
</feature>
<protein>
    <recommendedName>
        <fullName evidence="4">ODAD1 central coiled coil region domain-containing protein</fullName>
    </recommendedName>
</protein>
<evidence type="ECO:0000256" key="2">
    <source>
        <dbReference type="SAM" id="Coils"/>
    </source>
</evidence>
<dbReference type="Pfam" id="PF21773">
    <property type="entry name" value="ODAD1_CC"/>
    <property type="match status" value="1"/>
</dbReference>
<dbReference type="PANTHER" id="PTHR46518">
    <property type="entry name" value="COILED-COIL DOMAIN-CONTAINING PROTEIN 151"/>
    <property type="match status" value="1"/>
</dbReference>
<keyword evidence="1 2" id="KW-0175">Coiled coil</keyword>
<comment type="caution">
    <text evidence="5">The sequence shown here is derived from an EMBL/GenBank/DDBJ whole genome shotgun (WGS) entry which is preliminary data.</text>
</comment>
<feature type="domain" description="ODAD1 central coiled coil region" evidence="4">
    <location>
        <begin position="153"/>
        <end position="419"/>
    </location>
</feature>
<dbReference type="InterPro" id="IPR033192">
    <property type="entry name" value="ODAD3"/>
</dbReference>
<feature type="coiled-coil region" evidence="2">
    <location>
        <begin position="33"/>
        <end position="60"/>
    </location>
</feature>
<keyword evidence="6" id="KW-1185">Reference proteome</keyword>
<feature type="coiled-coil region" evidence="2">
    <location>
        <begin position="442"/>
        <end position="476"/>
    </location>
</feature>
<feature type="coiled-coil region" evidence="2">
    <location>
        <begin position="330"/>
        <end position="396"/>
    </location>
</feature>
<evidence type="ECO:0000256" key="3">
    <source>
        <dbReference type="SAM" id="MobiDB-lite"/>
    </source>
</evidence>
<feature type="coiled-coil region" evidence="2">
    <location>
        <begin position="109"/>
        <end position="260"/>
    </location>
</feature>
<name>A0AAD9KBM4_RIDPI</name>
<organism evidence="5 6">
    <name type="scientific">Ridgeia piscesae</name>
    <name type="common">Tubeworm</name>
    <dbReference type="NCBI Taxonomy" id="27915"/>
    <lineage>
        <taxon>Eukaryota</taxon>
        <taxon>Metazoa</taxon>
        <taxon>Spiralia</taxon>
        <taxon>Lophotrochozoa</taxon>
        <taxon>Annelida</taxon>
        <taxon>Polychaeta</taxon>
        <taxon>Sedentaria</taxon>
        <taxon>Canalipalpata</taxon>
        <taxon>Sabellida</taxon>
        <taxon>Siboglinidae</taxon>
        <taxon>Ridgeia</taxon>
    </lineage>
</organism>
<accession>A0AAD9KBM4</accession>
<dbReference type="PANTHER" id="PTHR46518:SF1">
    <property type="entry name" value="OUTER DYNEIN ARM-DOCKING COMPLEX SUBUNIT 3"/>
    <property type="match status" value="1"/>
</dbReference>
<dbReference type="GO" id="GO:0035253">
    <property type="term" value="C:ciliary rootlet"/>
    <property type="evidence" value="ECO:0007669"/>
    <property type="project" value="TreeGrafter"/>
</dbReference>
<dbReference type="EMBL" id="JAODUO010001238">
    <property type="protein sequence ID" value="KAK2168254.1"/>
    <property type="molecule type" value="Genomic_DNA"/>
</dbReference>
<gene>
    <name evidence="5" type="ORF">NP493_1239g00000</name>
</gene>
<proteinExistence type="predicted"/>
<feature type="region of interest" description="Disordered" evidence="3">
    <location>
        <begin position="493"/>
        <end position="547"/>
    </location>
</feature>
<dbReference type="AlphaFoldDB" id="A0AAD9KBM4"/>
<sequence length="547" mass="64033">MPIVKAIQRNIAEQIEDLRRKILLLEGDRKAYYESAEWKMKENREKISKLRSENKELRKVKCDKLAADEHVVNKGLEDHPAERKSLKSKPGAVAVVKMDEKVRDRVNILNKHRDKRIKLQKKLEELRTKYDEQTKDAEEAAMTDAGESAAAQRLRNLENQLDKANLKSKEAEHIGKTYLEIKMRLEEEHQTFETTLDDMEVEIKKLRFELQELQTMKNDAIIARDIAKSQLEEQEKEVYAERRKRELELHKVRKEAEEKKMLQERYQYRIAARNSAVTEDVTSETKTQPVEEDQQKISTYEQAFHKIKEATGVSDTQEVVSRFENQGETRKQLEEMKAQNEKQIARLKEESERLRSQFEEMKYTGEAKLSSGQRILEDFEEHVAKEESERDRVRDMLEKSSKVLTDVKIGVEHLAHKLHHLKAPSSQVQKAKISPASDEYVLDQLSISEEKLLKLLEEIDQQGHDLDKLIKDMEEEDFHNTIEMKLPVHNTRVKLPTSTKDTMYDEDEDSGEDEDIPTRQTLKRASQQIVESKTRRGRPGKRKKKGK</sequence>
<evidence type="ECO:0000256" key="1">
    <source>
        <dbReference type="ARBA" id="ARBA00023054"/>
    </source>
</evidence>
<reference evidence="5" key="1">
    <citation type="journal article" date="2023" name="Mol. Biol. Evol.">
        <title>Third-Generation Sequencing Reveals the Adaptive Role of the Epigenome in Three Deep-Sea Polychaetes.</title>
        <authorList>
            <person name="Perez M."/>
            <person name="Aroh O."/>
            <person name="Sun Y."/>
            <person name="Lan Y."/>
            <person name="Juniper S.K."/>
            <person name="Young C.R."/>
            <person name="Angers B."/>
            <person name="Qian P.Y."/>
        </authorList>
    </citation>
    <scope>NUCLEOTIDE SEQUENCE</scope>
    <source>
        <strain evidence="5">R07B-5</strain>
    </source>
</reference>
<evidence type="ECO:0000259" key="4">
    <source>
        <dbReference type="Pfam" id="PF21773"/>
    </source>
</evidence>
<feature type="compositionally biased region" description="Polar residues" evidence="3">
    <location>
        <begin position="518"/>
        <end position="531"/>
    </location>
</feature>
<feature type="compositionally biased region" description="Acidic residues" evidence="3">
    <location>
        <begin position="504"/>
        <end position="515"/>
    </location>
</feature>
<dbReference type="GO" id="GO:0097542">
    <property type="term" value="C:ciliary tip"/>
    <property type="evidence" value="ECO:0007669"/>
    <property type="project" value="TreeGrafter"/>
</dbReference>
<dbReference type="GO" id="GO:0003341">
    <property type="term" value="P:cilium movement"/>
    <property type="evidence" value="ECO:0007669"/>
    <property type="project" value="InterPro"/>
</dbReference>
<dbReference type="GO" id="GO:0036064">
    <property type="term" value="C:ciliary basal body"/>
    <property type="evidence" value="ECO:0007669"/>
    <property type="project" value="TreeGrafter"/>
</dbReference>